<keyword evidence="2" id="KW-0472">Membrane</keyword>
<feature type="transmembrane region" description="Helical" evidence="2">
    <location>
        <begin position="161"/>
        <end position="181"/>
    </location>
</feature>
<feature type="region of interest" description="Disordered" evidence="1">
    <location>
        <begin position="75"/>
        <end position="97"/>
    </location>
</feature>
<keyword evidence="2" id="KW-0812">Transmembrane</keyword>
<gene>
    <name evidence="4" type="ORF">NTJ_10742</name>
</gene>
<dbReference type="EMBL" id="AP028916">
    <property type="protein sequence ID" value="BES97927.1"/>
    <property type="molecule type" value="Genomic_DNA"/>
</dbReference>
<feature type="transmembrane region" description="Helical" evidence="2">
    <location>
        <begin position="187"/>
        <end position="206"/>
    </location>
</feature>
<feature type="region of interest" description="Disordered" evidence="1">
    <location>
        <begin position="271"/>
        <end position="299"/>
    </location>
</feature>
<reference evidence="4 5" key="1">
    <citation type="submission" date="2023-09" db="EMBL/GenBank/DDBJ databases">
        <title>Nesidiocoris tenuis whole genome shotgun sequence.</title>
        <authorList>
            <person name="Shibata T."/>
            <person name="Shimoda M."/>
            <person name="Kobayashi T."/>
            <person name="Uehara T."/>
        </authorList>
    </citation>
    <scope>NUCLEOTIDE SEQUENCE [LARGE SCALE GENOMIC DNA]</scope>
    <source>
        <strain evidence="4 5">Japan</strain>
    </source>
</reference>
<evidence type="ECO:0000313" key="4">
    <source>
        <dbReference type="EMBL" id="BES97927.1"/>
    </source>
</evidence>
<accession>A0ABN7B595</accession>
<name>A0ABN7B595_9HEMI</name>
<dbReference type="Proteomes" id="UP001307889">
    <property type="component" value="Chromosome 8"/>
</dbReference>
<evidence type="ECO:0000256" key="2">
    <source>
        <dbReference type="SAM" id="Phobius"/>
    </source>
</evidence>
<organism evidence="4 5">
    <name type="scientific">Nesidiocoris tenuis</name>
    <dbReference type="NCBI Taxonomy" id="355587"/>
    <lineage>
        <taxon>Eukaryota</taxon>
        <taxon>Metazoa</taxon>
        <taxon>Ecdysozoa</taxon>
        <taxon>Arthropoda</taxon>
        <taxon>Hexapoda</taxon>
        <taxon>Insecta</taxon>
        <taxon>Pterygota</taxon>
        <taxon>Neoptera</taxon>
        <taxon>Paraneoptera</taxon>
        <taxon>Hemiptera</taxon>
        <taxon>Heteroptera</taxon>
        <taxon>Panheteroptera</taxon>
        <taxon>Cimicomorpha</taxon>
        <taxon>Miridae</taxon>
        <taxon>Dicyphina</taxon>
        <taxon>Nesidiocoris</taxon>
    </lineage>
</organism>
<evidence type="ECO:0000256" key="1">
    <source>
        <dbReference type="SAM" id="MobiDB-lite"/>
    </source>
</evidence>
<feature type="signal peptide" evidence="3">
    <location>
        <begin position="1"/>
        <end position="26"/>
    </location>
</feature>
<sequence length="299" mass="34048">MRLTSSSFPVALGVALILCLTATSDAQTDGVLPVESSISLDPLVGLLGCLRDDKPGYCFQKRALRYFESWMTSSENEEDDGFDGEGTGGEALPSGISPQWNKIMDQVADRLSDSYGGAAEEEDEEDENAEKKSDDTKLQRRDGSDIEGRHKPYKKDKRVKVAMTVILLIIYFIINQLFYMFDKVARTAIFAKLVIALKIFVVVKLLELKRYLWWVKEEKKEGEYHSELSLHDHHYDDHDHHYDSYGPPDHHGPPHWHAGWYSRNDPQTQAYHAQIPGPMAPALPPYPPYNPDKTIKKRR</sequence>
<feature type="chain" id="PRO_5046531431" evidence="3">
    <location>
        <begin position="27"/>
        <end position="299"/>
    </location>
</feature>
<feature type="compositionally biased region" description="Basic and acidic residues" evidence="1">
    <location>
        <begin position="129"/>
        <end position="150"/>
    </location>
</feature>
<protein>
    <submittedName>
        <fullName evidence="4">Uncharacterized protein</fullName>
    </submittedName>
</protein>
<feature type="compositionally biased region" description="Pro residues" evidence="1">
    <location>
        <begin position="278"/>
        <end position="290"/>
    </location>
</feature>
<feature type="region of interest" description="Disordered" evidence="1">
    <location>
        <begin position="115"/>
        <end position="150"/>
    </location>
</feature>
<keyword evidence="2" id="KW-1133">Transmembrane helix</keyword>
<proteinExistence type="predicted"/>
<feature type="compositionally biased region" description="Acidic residues" evidence="1">
    <location>
        <begin position="119"/>
        <end position="128"/>
    </location>
</feature>
<evidence type="ECO:0000313" key="5">
    <source>
        <dbReference type="Proteomes" id="UP001307889"/>
    </source>
</evidence>
<keyword evidence="3" id="KW-0732">Signal</keyword>
<keyword evidence="5" id="KW-1185">Reference proteome</keyword>
<evidence type="ECO:0000256" key="3">
    <source>
        <dbReference type="SAM" id="SignalP"/>
    </source>
</evidence>